<keyword evidence="3" id="KW-1185">Reference proteome</keyword>
<name>A0A931BEF3_9BACT</name>
<dbReference type="EMBL" id="JADQDP010000002">
    <property type="protein sequence ID" value="MBF9142299.1"/>
    <property type="molecule type" value="Genomic_DNA"/>
</dbReference>
<feature type="signal peptide" evidence="1">
    <location>
        <begin position="1"/>
        <end position="18"/>
    </location>
</feature>
<keyword evidence="1" id="KW-0732">Signal</keyword>
<gene>
    <name evidence="2" type="ORF">I2I01_11670</name>
</gene>
<accession>A0A931BEF3</accession>
<evidence type="ECO:0000313" key="2">
    <source>
        <dbReference type="EMBL" id="MBF9142299.1"/>
    </source>
</evidence>
<comment type="caution">
    <text evidence="2">The sequence shown here is derived from an EMBL/GenBank/DDBJ whole genome shotgun (WGS) entry which is preliminary data.</text>
</comment>
<evidence type="ECO:0000313" key="3">
    <source>
        <dbReference type="Proteomes" id="UP000645610"/>
    </source>
</evidence>
<organism evidence="2 3">
    <name type="scientific">Hymenobacter properus</name>
    <dbReference type="NCBI Taxonomy" id="2791026"/>
    <lineage>
        <taxon>Bacteria</taxon>
        <taxon>Pseudomonadati</taxon>
        <taxon>Bacteroidota</taxon>
        <taxon>Cytophagia</taxon>
        <taxon>Cytophagales</taxon>
        <taxon>Hymenobacteraceae</taxon>
        <taxon>Hymenobacter</taxon>
    </lineage>
</organism>
<dbReference type="Proteomes" id="UP000645610">
    <property type="component" value="Unassembled WGS sequence"/>
</dbReference>
<dbReference type="AlphaFoldDB" id="A0A931BEF3"/>
<proteinExistence type="predicted"/>
<feature type="chain" id="PRO_5036898529" evidence="1">
    <location>
        <begin position="19"/>
        <end position="128"/>
    </location>
</feature>
<protein>
    <submittedName>
        <fullName evidence="2">Uncharacterized protein</fullName>
    </submittedName>
</protein>
<reference evidence="2 3" key="1">
    <citation type="submission" date="2020-11" db="EMBL/GenBank/DDBJ databases">
        <authorList>
            <person name="Kim M.K."/>
        </authorList>
    </citation>
    <scope>NUCLEOTIDE SEQUENCE [LARGE SCALE GENOMIC DNA]</scope>
    <source>
        <strain evidence="2 3">BT439</strain>
    </source>
</reference>
<dbReference type="RefSeq" id="WP_196286613.1">
    <property type="nucleotide sequence ID" value="NZ_JADQDP010000002.1"/>
</dbReference>
<evidence type="ECO:0000256" key="1">
    <source>
        <dbReference type="SAM" id="SignalP"/>
    </source>
</evidence>
<sequence length="128" mass="14515">MLKTLAFAVILSSVFAKATQKEPQSTIVVSYSAIGCTCAQWMINTKPAVKYPEYIYLEKEKASIPDADDLWDGENLPLQLRVRGYFKPLKGVPAKFTSARYLERGRPNPARIFRYTSLTVLKRGPRTR</sequence>